<dbReference type="HAMAP" id="MF_01844">
    <property type="entry name" value="NhaA"/>
    <property type="match status" value="1"/>
</dbReference>
<dbReference type="GO" id="GO:0006885">
    <property type="term" value="P:regulation of pH"/>
    <property type="evidence" value="ECO:0007669"/>
    <property type="project" value="UniProtKB-UniRule"/>
</dbReference>
<dbReference type="Proteomes" id="UP000027616">
    <property type="component" value="Chromosome I"/>
</dbReference>
<keyword evidence="5 6" id="KW-0472">Membrane</keyword>
<comment type="similarity">
    <text evidence="6">Belongs to the NhaA Na(+)/H(+) (TC 2.A.33) antiporter family.</text>
</comment>
<keyword evidence="6" id="KW-0915">Sodium</keyword>
<dbReference type="InterPro" id="IPR023171">
    <property type="entry name" value="Na/H_antiporter_dom_sf"/>
</dbReference>
<keyword evidence="6" id="KW-0813">Transport</keyword>
<dbReference type="PANTHER" id="PTHR30341">
    <property type="entry name" value="SODIUM ION/PROTON ANTIPORTER NHAA-RELATED"/>
    <property type="match status" value="1"/>
</dbReference>
<evidence type="ECO:0000256" key="3">
    <source>
        <dbReference type="ARBA" id="ARBA00022692"/>
    </source>
</evidence>
<organism evidence="7 8">
    <name type="scientific">Mucinivorans hirudinis</name>
    <dbReference type="NCBI Taxonomy" id="1433126"/>
    <lineage>
        <taxon>Bacteria</taxon>
        <taxon>Pseudomonadati</taxon>
        <taxon>Bacteroidota</taxon>
        <taxon>Bacteroidia</taxon>
        <taxon>Bacteroidales</taxon>
        <taxon>Rikenellaceae</taxon>
        <taxon>Mucinivorans</taxon>
    </lineage>
</organism>
<keyword evidence="8" id="KW-1185">Reference proteome</keyword>
<dbReference type="PANTHER" id="PTHR30341:SF0">
    <property type="entry name" value="NA(+)_H(+) ANTIPORTER NHAA"/>
    <property type="match status" value="1"/>
</dbReference>
<gene>
    <name evidence="6" type="primary">nhaA</name>
    <name evidence="7" type="ORF">BN938_1568</name>
</gene>
<keyword evidence="6" id="KW-0739">Sodium transport</keyword>
<dbReference type="PATRIC" id="fig|1433126.3.peg.1553"/>
<reference evidence="7 8" key="1">
    <citation type="journal article" date="2015" name="Genome Announc.">
        <title>Complete Genome Sequence of the Novel Leech Symbiont Mucinivorans hirudinis M3T.</title>
        <authorList>
            <person name="Nelson M.C."/>
            <person name="Bomar L."/>
            <person name="Graf J."/>
        </authorList>
    </citation>
    <scope>NUCLEOTIDE SEQUENCE [LARGE SCALE GENOMIC DNA]</scope>
    <source>
        <strain evidence="8">M3</strain>
    </source>
</reference>
<keyword evidence="6" id="KW-0050">Antiport</keyword>
<feature type="transmembrane region" description="Helical" evidence="6">
    <location>
        <begin position="118"/>
        <end position="135"/>
    </location>
</feature>
<sequence length="427" mass="46564">MASPLAGGTVLIICTIIAIVLSNIEATAHWYHSIWTRNLTIGFEGFQLSKPLELWINDALMAVFFFVVGLEIKREIIGGQLNSLKQASLPIAAAFGGMAVPALIYFFFNGEGVAKDGWGIPMATDIAFALGILSMMSTRVPLSLKIFLTALAIVDDLGAILVIAIFYSSQIDWLMLGAAALVFAYLVSLNRRGVHKMRWYLFPSIILWILFLKSGVHATIAGVLIAMTMPYTAKYSKKFFLDHSHDLRERFRLADKGNIDVIHNETQHYILQDMRVLSRNAISPVQRLEHALHGAVAFFIMPIFALANAGIAVSVADLHALVSDQGLGIIMGLVIGKPLGIILFSFLAIKLGWSVMPSGATWAKLVAVGCLGGIGFTMSIFIDNLAFTDPTLINYGKMAILFASVLAATIGCLLMVMTKKVGLKDRW</sequence>
<dbReference type="KEGG" id="rbc:BN938_1568"/>
<evidence type="ECO:0000313" key="8">
    <source>
        <dbReference type="Proteomes" id="UP000027616"/>
    </source>
</evidence>
<feature type="transmembrane region" description="Helical" evidence="6">
    <location>
        <begin position="327"/>
        <end position="349"/>
    </location>
</feature>
<dbReference type="Pfam" id="PF06965">
    <property type="entry name" value="Na_H_antiport_1"/>
    <property type="match status" value="1"/>
</dbReference>
<feature type="transmembrane region" description="Helical" evidence="6">
    <location>
        <begin position="147"/>
        <end position="167"/>
    </location>
</feature>
<proteinExistence type="inferred from homology"/>
<evidence type="ECO:0000256" key="6">
    <source>
        <dbReference type="HAMAP-Rule" id="MF_01844"/>
    </source>
</evidence>
<feature type="transmembrane region" description="Helical" evidence="6">
    <location>
        <begin position="84"/>
        <end position="106"/>
    </location>
</feature>
<feature type="transmembrane region" description="Helical" evidence="6">
    <location>
        <begin position="291"/>
        <end position="315"/>
    </location>
</feature>
<keyword evidence="4 6" id="KW-1133">Transmembrane helix</keyword>
<feature type="transmembrane region" description="Helical" evidence="6">
    <location>
        <begin position="361"/>
        <end position="386"/>
    </location>
</feature>
<dbReference type="GO" id="GO:0015385">
    <property type="term" value="F:sodium:proton antiporter activity"/>
    <property type="evidence" value="ECO:0007669"/>
    <property type="project" value="UniProtKB-UniRule"/>
</dbReference>
<dbReference type="eggNOG" id="COG3004">
    <property type="taxonomic scope" value="Bacteria"/>
</dbReference>
<name>A0A060R8A5_9BACT</name>
<dbReference type="Gene3D" id="1.20.1530.10">
    <property type="entry name" value="Na+/H+ antiporter like domain"/>
    <property type="match status" value="1"/>
</dbReference>
<feature type="transmembrane region" description="Helical" evidence="6">
    <location>
        <begin position="173"/>
        <end position="189"/>
    </location>
</feature>
<dbReference type="InterPro" id="IPR004670">
    <property type="entry name" value="NhaA"/>
</dbReference>
<feature type="transmembrane region" description="Helical" evidence="6">
    <location>
        <begin position="201"/>
        <end position="227"/>
    </location>
</feature>
<feature type="transmembrane region" description="Helical" evidence="6">
    <location>
        <begin position="398"/>
        <end position="417"/>
    </location>
</feature>
<comment type="catalytic activity">
    <reaction evidence="6">
        <text>Na(+)(in) + 2 H(+)(out) = Na(+)(out) + 2 H(+)(in)</text>
        <dbReference type="Rhea" id="RHEA:29251"/>
        <dbReference type="ChEBI" id="CHEBI:15378"/>
        <dbReference type="ChEBI" id="CHEBI:29101"/>
    </reaction>
</comment>
<keyword evidence="2 6" id="KW-1003">Cell membrane</keyword>
<evidence type="ECO:0000256" key="5">
    <source>
        <dbReference type="ARBA" id="ARBA00023136"/>
    </source>
</evidence>
<dbReference type="HOGENOM" id="CLU_015803_1_2_10"/>
<protein>
    <recommendedName>
        <fullName evidence="6">Na(+)/H(+) antiporter NhaA</fullName>
    </recommendedName>
    <alternativeName>
        <fullName evidence="6">Sodium/proton antiporter NhaA</fullName>
    </alternativeName>
</protein>
<dbReference type="STRING" id="1433126.BN938_1568"/>
<dbReference type="AlphaFoldDB" id="A0A060R8A5"/>
<evidence type="ECO:0000256" key="1">
    <source>
        <dbReference type="ARBA" id="ARBA00004429"/>
    </source>
</evidence>
<evidence type="ECO:0000256" key="4">
    <source>
        <dbReference type="ARBA" id="ARBA00022989"/>
    </source>
</evidence>
<evidence type="ECO:0000313" key="7">
    <source>
        <dbReference type="EMBL" id="CDN31655.1"/>
    </source>
</evidence>
<dbReference type="GO" id="GO:0005886">
    <property type="term" value="C:plasma membrane"/>
    <property type="evidence" value="ECO:0007669"/>
    <property type="project" value="UniProtKB-SubCell"/>
</dbReference>
<accession>A0A060R8A5</accession>
<comment type="subcellular location">
    <subcellularLocation>
        <location evidence="1">Cell inner membrane</location>
        <topology evidence="1">Multi-pass membrane protein</topology>
    </subcellularLocation>
    <subcellularLocation>
        <location evidence="6">Cell membrane</location>
        <topology evidence="6">Multi-pass membrane protein</topology>
    </subcellularLocation>
</comment>
<comment type="function">
    <text evidence="6">Na(+)/H(+) antiporter that extrudes sodium in exchange for external protons.</text>
</comment>
<dbReference type="EMBL" id="HG934468">
    <property type="protein sequence ID" value="CDN31655.1"/>
    <property type="molecule type" value="Genomic_DNA"/>
</dbReference>
<keyword evidence="3 6" id="KW-0812">Transmembrane</keyword>
<dbReference type="NCBIfam" id="TIGR00773">
    <property type="entry name" value="NhaA"/>
    <property type="match status" value="1"/>
</dbReference>
<keyword evidence="6" id="KW-0406">Ion transport</keyword>
<evidence type="ECO:0000256" key="2">
    <source>
        <dbReference type="ARBA" id="ARBA00022475"/>
    </source>
</evidence>